<accession>A0A553CK58</accession>
<keyword evidence="3" id="KW-1185">Reference proteome</keyword>
<dbReference type="RefSeq" id="WP_143389633.1">
    <property type="nucleotide sequence ID" value="NZ_VJZQ01000003.1"/>
</dbReference>
<evidence type="ECO:0000313" key="2">
    <source>
        <dbReference type="EMBL" id="TRX20884.1"/>
    </source>
</evidence>
<protein>
    <submittedName>
        <fullName evidence="2">DUF547 domain-containing protein</fullName>
    </submittedName>
</protein>
<reference evidence="2 3" key="1">
    <citation type="submission" date="2019-07" db="EMBL/GenBank/DDBJ databases">
        <title>Novel species of Flavobacterium.</title>
        <authorList>
            <person name="Liu Q."/>
            <person name="Xin Y.-H."/>
        </authorList>
    </citation>
    <scope>NUCLEOTIDE SEQUENCE [LARGE SCALE GENOMIC DNA]</scope>
    <source>
        <strain evidence="2 3">LB3P56</strain>
    </source>
</reference>
<dbReference type="InterPro" id="IPR006869">
    <property type="entry name" value="DUF547"/>
</dbReference>
<feature type="domain" description="DUF547" evidence="1">
    <location>
        <begin position="45"/>
        <end position="133"/>
    </location>
</feature>
<organism evidence="2 3">
    <name type="scientific">Flavobacterium franklandianum</name>
    <dbReference type="NCBI Taxonomy" id="2594430"/>
    <lineage>
        <taxon>Bacteria</taxon>
        <taxon>Pseudomonadati</taxon>
        <taxon>Bacteroidota</taxon>
        <taxon>Flavobacteriia</taxon>
        <taxon>Flavobacteriales</taxon>
        <taxon>Flavobacteriaceae</taxon>
        <taxon>Flavobacterium</taxon>
    </lineage>
</organism>
<evidence type="ECO:0000259" key="1">
    <source>
        <dbReference type="Pfam" id="PF04784"/>
    </source>
</evidence>
<dbReference type="Proteomes" id="UP000318585">
    <property type="component" value="Unassembled WGS sequence"/>
</dbReference>
<gene>
    <name evidence="2" type="ORF">FNW17_09445</name>
</gene>
<name>A0A553CK58_9FLAO</name>
<dbReference type="AlphaFoldDB" id="A0A553CK58"/>
<comment type="caution">
    <text evidence="2">The sequence shown here is derived from an EMBL/GenBank/DDBJ whole genome shotgun (WGS) entry which is preliminary data.</text>
</comment>
<dbReference type="EMBL" id="VJZR01000007">
    <property type="protein sequence ID" value="TRX20884.1"/>
    <property type="molecule type" value="Genomic_DNA"/>
</dbReference>
<dbReference type="Pfam" id="PF04784">
    <property type="entry name" value="DUF547"/>
    <property type="match status" value="1"/>
</dbReference>
<sequence length="145" mass="17448">MFNYYIDLSERILKRAKLEEDTTSLRKELYYIRVSSLEGKINTDELKKFFWVNIYNAYLLIMTQEQIQNEKIFKIKRIKFSCYLLSLNDIEYGILRLHKYKIGSFKIYNLFYPNFIKKLAVEKLDSTLIVHLNKSILTNLSIIIK</sequence>
<proteinExistence type="predicted"/>
<dbReference type="OrthoDB" id="526867at2"/>
<evidence type="ECO:0000313" key="3">
    <source>
        <dbReference type="Proteomes" id="UP000318585"/>
    </source>
</evidence>